<feature type="non-terminal residue" evidence="1">
    <location>
        <position position="69"/>
    </location>
</feature>
<organism evidence="1 2">
    <name type="scientific">Microctonus aethiopoides</name>
    <dbReference type="NCBI Taxonomy" id="144406"/>
    <lineage>
        <taxon>Eukaryota</taxon>
        <taxon>Metazoa</taxon>
        <taxon>Ecdysozoa</taxon>
        <taxon>Arthropoda</taxon>
        <taxon>Hexapoda</taxon>
        <taxon>Insecta</taxon>
        <taxon>Pterygota</taxon>
        <taxon>Neoptera</taxon>
        <taxon>Endopterygota</taxon>
        <taxon>Hymenoptera</taxon>
        <taxon>Apocrita</taxon>
        <taxon>Ichneumonoidea</taxon>
        <taxon>Braconidae</taxon>
        <taxon>Euphorinae</taxon>
        <taxon>Microctonus</taxon>
    </lineage>
</organism>
<dbReference type="AlphaFoldDB" id="A0AA39KL92"/>
<sequence length="69" mass="8002">MLYNAISGLRVQELPPSMQPSDCIKVCIQDVGVRDFVEVLRLSLSKQKIKQSCARSKEHQSRFKHRFIQ</sequence>
<gene>
    <name evidence="1" type="ORF">PV328_003998</name>
</gene>
<accession>A0AA39KL92</accession>
<reference evidence="1" key="1">
    <citation type="journal article" date="2023" name="bioRxiv">
        <title>Scaffold-level genome assemblies of two parasitoid biocontrol wasps reveal the parthenogenesis mechanism and an associated novel virus.</title>
        <authorList>
            <person name="Inwood S."/>
            <person name="Skelly J."/>
            <person name="Guhlin J."/>
            <person name="Harrop T."/>
            <person name="Goldson S."/>
            <person name="Dearden P."/>
        </authorList>
    </citation>
    <scope>NUCLEOTIDE SEQUENCE</scope>
    <source>
        <strain evidence="1">Irish</strain>
        <tissue evidence="1">Whole body</tissue>
    </source>
</reference>
<reference evidence="1" key="2">
    <citation type="submission" date="2023-03" db="EMBL/GenBank/DDBJ databases">
        <authorList>
            <person name="Inwood S.N."/>
            <person name="Skelly J.G."/>
            <person name="Guhlin J."/>
            <person name="Harrop T.W.R."/>
            <person name="Goldson S.G."/>
            <person name="Dearden P.K."/>
        </authorList>
    </citation>
    <scope>NUCLEOTIDE SEQUENCE</scope>
    <source>
        <strain evidence="1">Irish</strain>
        <tissue evidence="1">Whole body</tissue>
    </source>
</reference>
<proteinExistence type="predicted"/>
<protein>
    <submittedName>
        <fullName evidence="1">Uncharacterized protein</fullName>
    </submittedName>
</protein>
<comment type="caution">
    <text evidence="1">The sequence shown here is derived from an EMBL/GenBank/DDBJ whole genome shotgun (WGS) entry which is preliminary data.</text>
</comment>
<evidence type="ECO:0000313" key="1">
    <source>
        <dbReference type="EMBL" id="KAK0165491.1"/>
    </source>
</evidence>
<keyword evidence="2" id="KW-1185">Reference proteome</keyword>
<dbReference type="Proteomes" id="UP001168990">
    <property type="component" value="Unassembled WGS sequence"/>
</dbReference>
<dbReference type="EMBL" id="JAQQBS010001422">
    <property type="protein sequence ID" value="KAK0165491.1"/>
    <property type="molecule type" value="Genomic_DNA"/>
</dbReference>
<name>A0AA39KL92_9HYME</name>
<evidence type="ECO:0000313" key="2">
    <source>
        <dbReference type="Proteomes" id="UP001168990"/>
    </source>
</evidence>